<reference evidence="3" key="1">
    <citation type="journal article" date="2019" name="Int. J. Syst. Evol. Microbiol.">
        <title>The Global Catalogue of Microorganisms (GCM) 10K type strain sequencing project: providing services to taxonomists for standard genome sequencing and annotation.</title>
        <authorList>
            <consortium name="The Broad Institute Genomics Platform"/>
            <consortium name="The Broad Institute Genome Sequencing Center for Infectious Disease"/>
            <person name="Wu L."/>
            <person name="Ma J."/>
        </authorList>
    </citation>
    <scope>NUCLEOTIDE SEQUENCE [LARGE SCALE GENOMIC DNA]</scope>
    <source>
        <strain evidence="3">CGMCC 4.7304</strain>
    </source>
</reference>
<comment type="caution">
    <text evidence="2">The sequence shown here is derived from an EMBL/GenBank/DDBJ whole genome shotgun (WGS) entry which is preliminary data.</text>
</comment>
<organism evidence="2 3">
    <name type="scientific">Streptomonospora arabica</name>
    <dbReference type="NCBI Taxonomy" id="412417"/>
    <lineage>
        <taxon>Bacteria</taxon>
        <taxon>Bacillati</taxon>
        <taxon>Actinomycetota</taxon>
        <taxon>Actinomycetes</taxon>
        <taxon>Streptosporangiales</taxon>
        <taxon>Nocardiopsidaceae</taxon>
        <taxon>Streptomonospora</taxon>
    </lineage>
</organism>
<dbReference type="InterPro" id="IPR041375">
    <property type="entry name" value="VapC45_PIN-like"/>
</dbReference>
<dbReference type="RefSeq" id="WP_344143154.1">
    <property type="nucleotide sequence ID" value="NZ_BAAAQI010000006.1"/>
</dbReference>
<dbReference type="EMBL" id="JBHSIY010000019">
    <property type="protein sequence ID" value="MFC4868757.1"/>
    <property type="molecule type" value="Genomic_DNA"/>
</dbReference>
<name>A0ABV9SQZ9_9ACTN</name>
<evidence type="ECO:0000313" key="3">
    <source>
        <dbReference type="Proteomes" id="UP001595858"/>
    </source>
</evidence>
<evidence type="ECO:0000259" key="1">
    <source>
        <dbReference type="Pfam" id="PF18478"/>
    </source>
</evidence>
<protein>
    <recommendedName>
        <fullName evidence="1">VapC45 PIN like domain-containing protein</fullName>
    </recommendedName>
</protein>
<proteinExistence type="predicted"/>
<feature type="domain" description="VapC45 PIN like" evidence="1">
    <location>
        <begin position="10"/>
        <end position="92"/>
    </location>
</feature>
<accession>A0ABV9SQZ9</accession>
<sequence>MNPSSPDGLTFFLDRGLGSRIVSGILRDAGWQLETMDERYGKGFSQCVEDVQWIEEATLKGDVLLCKDLRIASNPLEAHCVYMNSARVFGLANRHMQGPPMAQLFLDRAAEVCRMAHCADGPYVVAISDQALRRRKLHFR</sequence>
<dbReference type="Proteomes" id="UP001595858">
    <property type="component" value="Unassembled WGS sequence"/>
</dbReference>
<gene>
    <name evidence="2" type="ORF">ACFPCZ_19145</name>
</gene>
<dbReference type="Pfam" id="PF18478">
    <property type="entry name" value="PIN_10"/>
    <property type="match status" value="1"/>
</dbReference>
<evidence type="ECO:0000313" key="2">
    <source>
        <dbReference type="EMBL" id="MFC4868757.1"/>
    </source>
</evidence>
<keyword evidence="3" id="KW-1185">Reference proteome</keyword>